<comment type="similarity">
    <text evidence="2">Belongs to the enolase family.</text>
</comment>
<dbReference type="NCBIfam" id="TIGR01060">
    <property type="entry name" value="eno"/>
    <property type="match status" value="1"/>
</dbReference>
<evidence type="ECO:0000256" key="6">
    <source>
        <dbReference type="ARBA" id="ARBA00023239"/>
    </source>
</evidence>
<feature type="binding site" evidence="9">
    <location>
        <position position="317"/>
    </location>
    <ligand>
        <name>substrate</name>
    </ligand>
</feature>
<evidence type="ECO:0000256" key="8">
    <source>
        <dbReference type="PIRSR" id="PIRSR001400-1"/>
    </source>
</evidence>
<feature type="domain" description="Enolase N-terminal" evidence="12">
    <location>
        <begin position="1"/>
        <end position="140"/>
    </location>
</feature>
<evidence type="ECO:0000313" key="13">
    <source>
        <dbReference type="EMBL" id="PWN36474.1"/>
    </source>
</evidence>
<dbReference type="SMART" id="SM01193">
    <property type="entry name" value="Enolase_N"/>
    <property type="match status" value="1"/>
</dbReference>
<dbReference type="Gene3D" id="3.20.20.120">
    <property type="entry name" value="Enolase-like C-terminal domain"/>
    <property type="match status" value="1"/>
</dbReference>
<name>A0A316VGR4_9BASI</name>
<dbReference type="CDD" id="cd03313">
    <property type="entry name" value="enolase"/>
    <property type="match status" value="1"/>
</dbReference>
<evidence type="ECO:0000256" key="10">
    <source>
        <dbReference type="PIRSR" id="PIRSR001400-3"/>
    </source>
</evidence>
<comment type="cofactor">
    <cofactor evidence="10">
        <name>Mg(2+)</name>
        <dbReference type="ChEBI" id="CHEBI:18420"/>
    </cofactor>
    <text evidence="10">Mg(2+) is required for catalysis and for stabilizing the dimer.</text>
</comment>
<evidence type="ECO:0000259" key="11">
    <source>
        <dbReference type="SMART" id="SM01192"/>
    </source>
</evidence>
<gene>
    <name evidence="13" type="ORF">FA14DRAFT_116560</name>
</gene>
<feature type="binding site" evidence="9">
    <location>
        <position position="344"/>
    </location>
    <ligand>
        <name>substrate</name>
    </ligand>
</feature>
<keyword evidence="14" id="KW-1185">Reference proteome</keyword>
<dbReference type="PROSITE" id="PS00164">
    <property type="entry name" value="ENOLASE"/>
    <property type="match status" value="1"/>
</dbReference>
<dbReference type="InParanoid" id="A0A316VGR4"/>
<dbReference type="InterPro" id="IPR020811">
    <property type="entry name" value="Enolase_N"/>
</dbReference>
<dbReference type="InterPro" id="IPR029017">
    <property type="entry name" value="Enolase-like_N"/>
</dbReference>
<evidence type="ECO:0000256" key="3">
    <source>
        <dbReference type="ARBA" id="ARBA00012058"/>
    </source>
</evidence>
<dbReference type="SUPFAM" id="SSF51604">
    <property type="entry name" value="Enolase C-terminal domain-like"/>
    <property type="match status" value="1"/>
</dbReference>
<dbReference type="OrthoDB" id="1739814at2759"/>
<evidence type="ECO:0000256" key="4">
    <source>
        <dbReference type="ARBA" id="ARBA00022842"/>
    </source>
</evidence>
<comment type="pathway">
    <text evidence="1">Carbohydrate degradation; glycolysis; pyruvate from D-glyceraldehyde 3-phosphate: step 4/5.</text>
</comment>
<feature type="binding site" evidence="10">
    <location>
        <position position="344"/>
    </location>
    <ligand>
        <name>Mg(2+)</name>
        <dbReference type="ChEBI" id="CHEBI:18420"/>
    </ligand>
</feature>
<dbReference type="EC" id="4.2.1.11" evidence="3"/>
<dbReference type="EMBL" id="KZ819602">
    <property type="protein sequence ID" value="PWN36474.1"/>
    <property type="molecule type" value="Genomic_DNA"/>
</dbReference>
<evidence type="ECO:0000259" key="12">
    <source>
        <dbReference type="SMART" id="SM01193"/>
    </source>
</evidence>
<evidence type="ECO:0000256" key="9">
    <source>
        <dbReference type="PIRSR" id="PIRSR001400-2"/>
    </source>
</evidence>
<dbReference type="STRING" id="1280837.A0A316VGR4"/>
<comment type="catalytic activity">
    <reaction evidence="7">
        <text>(2R)-2-phosphoglycerate = phosphoenolpyruvate + H2O</text>
        <dbReference type="Rhea" id="RHEA:10164"/>
        <dbReference type="ChEBI" id="CHEBI:15377"/>
        <dbReference type="ChEBI" id="CHEBI:58289"/>
        <dbReference type="ChEBI" id="CHEBI:58702"/>
        <dbReference type="EC" id="4.2.1.11"/>
    </reaction>
</comment>
<organism evidence="13 14">
    <name type="scientific">Meira miltonrushii</name>
    <dbReference type="NCBI Taxonomy" id="1280837"/>
    <lineage>
        <taxon>Eukaryota</taxon>
        <taxon>Fungi</taxon>
        <taxon>Dikarya</taxon>
        <taxon>Basidiomycota</taxon>
        <taxon>Ustilaginomycotina</taxon>
        <taxon>Exobasidiomycetes</taxon>
        <taxon>Exobasidiales</taxon>
        <taxon>Brachybasidiaceae</taxon>
        <taxon>Meira</taxon>
    </lineage>
</organism>
<dbReference type="Proteomes" id="UP000245771">
    <property type="component" value="Unassembled WGS sequence"/>
</dbReference>
<dbReference type="SMART" id="SM01192">
    <property type="entry name" value="Enolase_C"/>
    <property type="match status" value="1"/>
</dbReference>
<evidence type="ECO:0000313" key="14">
    <source>
        <dbReference type="Proteomes" id="UP000245771"/>
    </source>
</evidence>
<dbReference type="SFLD" id="SFLDS00001">
    <property type="entry name" value="Enolase"/>
    <property type="match status" value="1"/>
</dbReference>
<dbReference type="Pfam" id="PF00113">
    <property type="entry name" value="Enolase_C"/>
    <property type="match status" value="1"/>
</dbReference>
<dbReference type="GeneID" id="37017962"/>
<dbReference type="PRINTS" id="PR00148">
    <property type="entry name" value="ENOLASE"/>
</dbReference>
<dbReference type="GO" id="GO:0000287">
    <property type="term" value="F:magnesium ion binding"/>
    <property type="evidence" value="ECO:0007669"/>
    <property type="project" value="InterPro"/>
</dbReference>
<dbReference type="GO" id="GO:0000015">
    <property type="term" value="C:phosphopyruvate hydratase complex"/>
    <property type="evidence" value="ECO:0007669"/>
    <property type="project" value="InterPro"/>
</dbReference>
<dbReference type="SUPFAM" id="SSF54826">
    <property type="entry name" value="Enolase N-terminal domain-like"/>
    <property type="match status" value="1"/>
</dbReference>
<dbReference type="PANTHER" id="PTHR11902:SF6">
    <property type="entry name" value="ENOLASE"/>
    <property type="match status" value="1"/>
</dbReference>
<dbReference type="GO" id="GO:0004634">
    <property type="term" value="F:phosphopyruvate hydratase activity"/>
    <property type="evidence" value="ECO:0007669"/>
    <property type="project" value="UniProtKB-EC"/>
</dbReference>
<dbReference type="RefSeq" id="XP_025356776.1">
    <property type="nucleotide sequence ID" value="XM_025496181.1"/>
</dbReference>
<evidence type="ECO:0000256" key="2">
    <source>
        <dbReference type="ARBA" id="ARBA00009604"/>
    </source>
</evidence>
<feature type="binding site" evidence="9">
    <location>
        <position position="166"/>
    </location>
    <ligand>
        <name>substrate</name>
    </ligand>
</feature>
<dbReference type="SFLD" id="SFLDF00002">
    <property type="entry name" value="enolase"/>
    <property type="match status" value="1"/>
</dbReference>
<protein>
    <recommendedName>
        <fullName evidence="3">phosphopyruvate hydratase</fullName>
        <ecNumber evidence="3">4.2.1.11</ecNumber>
    </recommendedName>
</protein>
<dbReference type="InterPro" id="IPR000941">
    <property type="entry name" value="Enolase"/>
</dbReference>
<sequence length="465" mass="50894">MESLTASQIFDSRGNPTVRVVLRLKDRQGVAGQFEAQVPSGASKGSYEAHELRDGGEKYGGQGVSKAVNFVNKIIGPALMDKVNIGEIRLNEQSKIDDFLCQLDGTEKKEKMGANALLAVSMVCTRAGAAIQGKELFEHLALLSGMPTDNFILPVPFMNQINGGVHSGNTLAFQEFMIAPVGAQTFTHAMQICTEIYHTLKSIIIERSGKAATGLGDEGGFAPPLKSADEALHLLELATLKAGYSVYRNQSGQQHGDVAFGIDPASSEFFDKKRKLYDLGFKFDPHDKAKSDFCLSSSELGEVYESICKKYSVILLEDPFAEDDFDSWKNFTREHSCGLEIVGDDLLATNPKRIRIGIEQALCNSLLLKINQIGTITEAIESAQLARNNGWRVFVSHRSGETVDDFIADLAVGLRTGHLKCGAPARGERLAKYNRLLAIESILQSRQEKIKYSYAGYNTQAAEKK</sequence>
<feature type="binding site" evidence="10">
    <location>
        <position position="317"/>
    </location>
    <ligand>
        <name>Mg(2+)</name>
        <dbReference type="ChEBI" id="CHEBI:18420"/>
    </ligand>
</feature>
<accession>A0A316VGR4</accession>
<dbReference type="SFLD" id="SFLDG00178">
    <property type="entry name" value="enolase"/>
    <property type="match status" value="1"/>
</dbReference>
<dbReference type="PIRSF" id="PIRSF001400">
    <property type="entry name" value="Enolase"/>
    <property type="match status" value="1"/>
</dbReference>
<dbReference type="PANTHER" id="PTHR11902">
    <property type="entry name" value="ENOLASE"/>
    <property type="match status" value="1"/>
</dbReference>
<feature type="domain" description="Enolase C-terminal TIM barrel" evidence="11">
    <location>
        <begin position="150"/>
        <end position="453"/>
    </location>
</feature>
<dbReference type="GO" id="GO:0006096">
    <property type="term" value="P:glycolytic process"/>
    <property type="evidence" value="ECO:0007669"/>
    <property type="project" value="UniProtKB-UniPathway"/>
</dbReference>
<keyword evidence="4 10" id="KW-0460">Magnesium</keyword>
<feature type="active site" description="Proton acceptor" evidence="8">
    <location>
        <position position="369"/>
    </location>
</feature>
<keyword evidence="5" id="KW-0324">Glycolysis</keyword>
<feature type="binding site" evidence="9">
    <location>
        <position position="420"/>
    </location>
    <ligand>
        <name>substrate</name>
    </ligand>
</feature>
<dbReference type="InterPro" id="IPR020810">
    <property type="entry name" value="Enolase_C"/>
</dbReference>
<keyword evidence="10" id="KW-0479">Metal-binding</keyword>
<dbReference type="InterPro" id="IPR020809">
    <property type="entry name" value="Enolase_CS"/>
</dbReference>
<dbReference type="AlphaFoldDB" id="A0A316VGR4"/>
<keyword evidence="6" id="KW-0456">Lyase</keyword>
<feature type="binding site" evidence="9">
    <location>
        <begin position="396"/>
        <end position="399"/>
    </location>
    <ligand>
        <name>substrate</name>
    </ligand>
</feature>
<dbReference type="InterPro" id="IPR036849">
    <property type="entry name" value="Enolase-like_C_sf"/>
</dbReference>
<feature type="binding site" evidence="10">
    <location>
        <position position="263"/>
    </location>
    <ligand>
        <name>Mg(2+)</name>
        <dbReference type="ChEBI" id="CHEBI:18420"/>
    </ligand>
</feature>
<proteinExistence type="inferred from homology"/>
<feature type="active site" description="Proton donor" evidence="8">
    <location>
        <position position="218"/>
    </location>
</feature>
<dbReference type="Gene3D" id="3.30.390.10">
    <property type="entry name" value="Enolase-like, N-terminal domain"/>
    <property type="match status" value="1"/>
</dbReference>
<evidence type="ECO:0000256" key="1">
    <source>
        <dbReference type="ARBA" id="ARBA00005031"/>
    </source>
</evidence>
<evidence type="ECO:0000256" key="7">
    <source>
        <dbReference type="ARBA" id="ARBA00048333"/>
    </source>
</evidence>
<evidence type="ECO:0000256" key="5">
    <source>
        <dbReference type="ARBA" id="ARBA00023152"/>
    </source>
</evidence>
<dbReference type="Pfam" id="PF03952">
    <property type="entry name" value="Enolase_N"/>
    <property type="match status" value="1"/>
</dbReference>
<feature type="binding site" evidence="9">
    <location>
        <position position="175"/>
    </location>
    <ligand>
        <name>substrate</name>
    </ligand>
</feature>
<dbReference type="HAMAP" id="MF_00318">
    <property type="entry name" value="Enolase"/>
    <property type="match status" value="1"/>
</dbReference>
<reference evidence="13 14" key="1">
    <citation type="journal article" date="2018" name="Mol. Biol. Evol.">
        <title>Broad Genomic Sampling Reveals a Smut Pathogenic Ancestry of the Fungal Clade Ustilaginomycotina.</title>
        <authorList>
            <person name="Kijpornyongpan T."/>
            <person name="Mondo S.J."/>
            <person name="Barry K."/>
            <person name="Sandor L."/>
            <person name="Lee J."/>
            <person name="Lipzen A."/>
            <person name="Pangilinan J."/>
            <person name="LaButti K."/>
            <person name="Hainaut M."/>
            <person name="Henrissat B."/>
            <person name="Grigoriev I.V."/>
            <person name="Spatafora J.W."/>
            <person name="Aime M.C."/>
        </authorList>
    </citation>
    <scope>NUCLEOTIDE SEQUENCE [LARGE SCALE GENOMIC DNA]</scope>
    <source>
        <strain evidence="13 14">MCA 3882</strain>
    </source>
</reference>
<dbReference type="UniPathway" id="UPA00109">
    <property type="reaction ID" value="UER00187"/>
</dbReference>